<dbReference type="Pfam" id="PF10003">
    <property type="entry name" value="DUF2244"/>
    <property type="match status" value="1"/>
</dbReference>
<evidence type="ECO:0000313" key="3">
    <source>
        <dbReference type="Proteomes" id="UP000199125"/>
    </source>
</evidence>
<protein>
    <submittedName>
        <fullName evidence="2">Uncharacterized membrane protein</fullName>
    </submittedName>
</protein>
<proteinExistence type="predicted"/>
<dbReference type="EMBL" id="FNXG01000002">
    <property type="protein sequence ID" value="SEH85233.1"/>
    <property type="molecule type" value="Genomic_DNA"/>
</dbReference>
<dbReference type="RefSeq" id="WP_090846792.1">
    <property type="nucleotide sequence ID" value="NZ_FNXG01000002.1"/>
</dbReference>
<evidence type="ECO:0000256" key="1">
    <source>
        <dbReference type="SAM" id="Phobius"/>
    </source>
</evidence>
<feature type="transmembrane region" description="Helical" evidence="1">
    <location>
        <begin position="51"/>
        <end position="71"/>
    </location>
</feature>
<dbReference type="OrthoDB" id="9808190at2"/>
<keyword evidence="3" id="KW-1185">Reference proteome</keyword>
<keyword evidence="1" id="KW-0472">Membrane</keyword>
<keyword evidence="1" id="KW-1133">Transmembrane helix</keyword>
<dbReference type="AlphaFoldDB" id="A0A1H6L9P2"/>
<gene>
    <name evidence="2" type="ORF">SAMN04488075_1436</name>
</gene>
<organism evidence="2 3">
    <name type="scientific">Paracoccus alkenifer</name>
    <dbReference type="NCBI Taxonomy" id="65735"/>
    <lineage>
        <taxon>Bacteria</taxon>
        <taxon>Pseudomonadati</taxon>
        <taxon>Pseudomonadota</taxon>
        <taxon>Alphaproteobacteria</taxon>
        <taxon>Rhodobacterales</taxon>
        <taxon>Paracoccaceae</taxon>
        <taxon>Paracoccus</taxon>
    </lineage>
</organism>
<sequence>MPYAWQPDAQDDTRRLLIWRYRSLTVRGFVWFMAATALLLVLPLVALTGLAVMWGLLPFALAALAGLWWAMQRHWRGGGSFEELTLSRETLLVSRHDPGRKPRHWQANPYWVRLNLRRDGPVQDYLTLTDGQREIELGVFLSPEERRQLRDELAFALGELNRR</sequence>
<keyword evidence="1" id="KW-0812">Transmembrane</keyword>
<evidence type="ECO:0000313" key="2">
    <source>
        <dbReference type="EMBL" id="SEH85233.1"/>
    </source>
</evidence>
<dbReference type="Proteomes" id="UP000199125">
    <property type="component" value="Unassembled WGS sequence"/>
</dbReference>
<name>A0A1H6L9P2_9RHOB</name>
<feature type="transmembrane region" description="Helical" evidence="1">
    <location>
        <begin position="24"/>
        <end position="45"/>
    </location>
</feature>
<dbReference type="STRING" id="65735.SAMN04488075_1436"/>
<accession>A0A1H6L9P2</accession>
<dbReference type="InterPro" id="IPR019253">
    <property type="entry name" value="DUF2244_TM"/>
</dbReference>
<reference evidence="3" key="1">
    <citation type="submission" date="2016-10" db="EMBL/GenBank/DDBJ databases">
        <authorList>
            <person name="Varghese N."/>
            <person name="Submissions S."/>
        </authorList>
    </citation>
    <scope>NUCLEOTIDE SEQUENCE [LARGE SCALE GENOMIC DNA]</scope>
    <source>
        <strain evidence="3">DSM 11593</strain>
    </source>
</reference>